<accession>A0A068EU87</accession>
<dbReference type="GeneID" id="22277099"/>
<feature type="compositionally biased region" description="Acidic residues" evidence="1">
    <location>
        <begin position="95"/>
        <end position="123"/>
    </location>
</feature>
<evidence type="ECO:0000256" key="1">
    <source>
        <dbReference type="SAM" id="MobiDB-lite"/>
    </source>
</evidence>
<protein>
    <submittedName>
        <fullName evidence="2">Uncharacterized protein</fullName>
    </submittedName>
</protein>
<sequence length="273" mass="30586">MAYLVNGEETVATVKEVGAILGVKVTKKGILAGEYEGVEVIEDVVEESTEVEGAEGMDANDIKAVEEHLEVKEAMAKEEAIQEEQAVLDELEEELAEEEGTDQVEEEVHTEEEVPAPVEEEPKEEVADWRAMAKKLKQPEAKAKAPKVKEDLAGQEIEYPEVGHFESIDDIKKFYKRLSMEQIGEWAEIEGLDWKHNDNPGINRMRACMAISNHHFPKKTSGKKKAKYGHLSTEDLLAMAIENDVEVREPKGDNENILRMYTIMALREAGLLA</sequence>
<keyword evidence="3" id="KW-1185">Reference proteome</keyword>
<reference evidence="2" key="1">
    <citation type="journal article" date="2014" name="Virology">
        <title>The odd one out: Bacillus ACT bacteriophage CP-51 exhibits unusual properties compared to related Spounavirinae W.Ph. and Bastille.</title>
        <authorList>
            <person name="Klumpp J."/>
            <person name="Schmuki M."/>
            <person name="Sozhamannan S."/>
            <person name="Beyer W."/>
            <person name="Fouts D.E."/>
            <person name="Bernbach V."/>
            <person name="Calendar R."/>
            <person name="Loessner M.J."/>
        </authorList>
    </citation>
    <scope>NUCLEOTIDE SEQUENCE [LARGE SCALE GENOMIC DNA]</scope>
</reference>
<feature type="region of interest" description="Disordered" evidence="1">
    <location>
        <begin position="95"/>
        <end position="125"/>
    </location>
</feature>
<dbReference type="EMBL" id="KF554508">
    <property type="protein sequence ID" value="AID50591.1"/>
    <property type="molecule type" value="Genomic_DNA"/>
</dbReference>
<dbReference type="RefSeq" id="YP_009099200.1">
    <property type="nucleotide sequence ID" value="NC_025423.1"/>
</dbReference>
<dbReference type="OrthoDB" id="31894at10239"/>
<proteinExistence type="predicted"/>
<name>A0A068EU87_9CAUD</name>
<organism evidence="2 3">
    <name type="scientific">Bacillus phage CP-51</name>
    <dbReference type="NCBI Taxonomy" id="1391188"/>
    <lineage>
        <taxon>Viruses</taxon>
        <taxon>Duplodnaviria</taxon>
        <taxon>Heunggongvirae</taxon>
        <taxon>Uroviricota</taxon>
        <taxon>Caudoviricetes</taxon>
        <taxon>Herelleviridae</taxon>
        <taxon>Spounavirinae</taxon>
        <taxon>Siminovitchvirus</taxon>
        <taxon>Siminovitchvirus CP51</taxon>
    </lineage>
</organism>
<dbReference type="Proteomes" id="UP000027382">
    <property type="component" value="Segment"/>
</dbReference>
<dbReference type="KEGG" id="vg:22277099"/>
<evidence type="ECO:0000313" key="2">
    <source>
        <dbReference type="EMBL" id="AID50591.1"/>
    </source>
</evidence>
<evidence type="ECO:0000313" key="3">
    <source>
        <dbReference type="Proteomes" id="UP000027382"/>
    </source>
</evidence>